<evidence type="ECO:0000313" key="3">
    <source>
        <dbReference type="Proteomes" id="UP000007755"/>
    </source>
</evidence>
<dbReference type="EMBL" id="GL888206">
    <property type="protein sequence ID" value="EGI65213.1"/>
    <property type="molecule type" value="Genomic_DNA"/>
</dbReference>
<dbReference type="SUPFAM" id="SSF53720">
    <property type="entry name" value="ALDH-like"/>
    <property type="match status" value="1"/>
</dbReference>
<reference evidence="2" key="1">
    <citation type="submission" date="2011-02" db="EMBL/GenBank/DDBJ databases">
        <title>The genome of the leaf-cutting ant Acromyrmex echinatior suggests key adaptations to social evolution and fungus farming.</title>
        <authorList>
            <person name="Nygaard S."/>
            <person name="Zhang G."/>
        </authorList>
    </citation>
    <scope>NUCLEOTIDE SEQUENCE</scope>
</reference>
<sequence>IHNDNIYAHATRADIKRASDSALEAFKSWSNLPLNSRIEILNNLAYTLEYNGKYLLAKTVSKCTKLLSKMRKHTLASDEKLELITINAPGGVIPIYHIDEVVLFSYLTVSLYFGNCVLLLYTKNSCNITPYFNMFSTAEVPPGVINLISHKNISFFVQSSNPPLPQQIIEVTLPKNIILPLK</sequence>
<feature type="domain" description="Aldehyde dehydrogenase" evidence="1">
    <location>
        <begin position="8"/>
        <end position="76"/>
    </location>
</feature>
<name>F4WKX1_ACREC</name>
<gene>
    <name evidence="2" type="ORF">G5I_06391</name>
</gene>
<dbReference type="GO" id="GO:0016491">
    <property type="term" value="F:oxidoreductase activity"/>
    <property type="evidence" value="ECO:0007669"/>
    <property type="project" value="InterPro"/>
</dbReference>
<dbReference type="Proteomes" id="UP000007755">
    <property type="component" value="Unassembled WGS sequence"/>
</dbReference>
<dbReference type="Pfam" id="PF00171">
    <property type="entry name" value="Aldedh"/>
    <property type="match status" value="1"/>
</dbReference>
<organism evidence="3">
    <name type="scientific">Acromyrmex echinatior</name>
    <name type="common">Panamanian leafcutter ant</name>
    <name type="synonym">Acromyrmex octospinosus echinatior</name>
    <dbReference type="NCBI Taxonomy" id="103372"/>
    <lineage>
        <taxon>Eukaryota</taxon>
        <taxon>Metazoa</taxon>
        <taxon>Ecdysozoa</taxon>
        <taxon>Arthropoda</taxon>
        <taxon>Hexapoda</taxon>
        <taxon>Insecta</taxon>
        <taxon>Pterygota</taxon>
        <taxon>Neoptera</taxon>
        <taxon>Endopterygota</taxon>
        <taxon>Hymenoptera</taxon>
        <taxon>Apocrita</taxon>
        <taxon>Aculeata</taxon>
        <taxon>Formicoidea</taxon>
        <taxon>Formicidae</taxon>
        <taxon>Myrmicinae</taxon>
        <taxon>Acromyrmex</taxon>
    </lineage>
</organism>
<dbReference type="InterPro" id="IPR016162">
    <property type="entry name" value="Ald_DH_N"/>
</dbReference>
<protein>
    <recommendedName>
        <fullName evidence="1">Aldehyde dehydrogenase domain-containing protein</fullName>
    </recommendedName>
</protein>
<dbReference type="OrthoDB" id="7553991at2759"/>
<dbReference type="AlphaFoldDB" id="F4WKX1"/>
<accession>F4WKX1</accession>
<dbReference type="InterPro" id="IPR015590">
    <property type="entry name" value="Aldehyde_DH_dom"/>
</dbReference>
<dbReference type="Gene3D" id="3.40.605.10">
    <property type="entry name" value="Aldehyde Dehydrogenase, Chain A, domain 1"/>
    <property type="match status" value="1"/>
</dbReference>
<evidence type="ECO:0000259" key="1">
    <source>
        <dbReference type="Pfam" id="PF00171"/>
    </source>
</evidence>
<feature type="non-terminal residue" evidence="2">
    <location>
        <position position="1"/>
    </location>
</feature>
<dbReference type="STRING" id="103372.F4WKX1"/>
<dbReference type="InParanoid" id="F4WKX1"/>
<keyword evidence="3" id="KW-1185">Reference proteome</keyword>
<dbReference type="InterPro" id="IPR016161">
    <property type="entry name" value="Ald_DH/histidinol_DH"/>
</dbReference>
<proteinExistence type="predicted"/>
<evidence type="ECO:0000313" key="2">
    <source>
        <dbReference type="EMBL" id="EGI65213.1"/>
    </source>
</evidence>